<dbReference type="SUPFAM" id="SSF54427">
    <property type="entry name" value="NTF2-like"/>
    <property type="match status" value="1"/>
</dbReference>
<sequence>MNDILPVIETLENRWMRAWAGGDARTLKALTSRKFRMVIGTKPCAILDTKSWLEAANTSFVCNGYRFGDLYARNLGGVAVFATQLDLQASIDGHDWSGRMWLTDIWKKSGVRRNWRMVERVLSRLDEDPKLHKAIHSLQAWRRPAQRQALAAALGEQ</sequence>
<evidence type="ECO:0000313" key="2">
    <source>
        <dbReference type="EMBL" id="MCL6699204.1"/>
    </source>
</evidence>
<name>A0ABT0RW19_9SPHN</name>
<accession>A0ABT0RW19</accession>
<dbReference type="Gene3D" id="3.10.450.50">
    <property type="match status" value="1"/>
</dbReference>
<feature type="domain" description="DUF4440" evidence="1">
    <location>
        <begin position="8"/>
        <end position="117"/>
    </location>
</feature>
<comment type="caution">
    <text evidence="2">The sequence shown here is derived from an EMBL/GenBank/DDBJ whole genome shotgun (WGS) entry which is preliminary data.</text>
</comment>
<dbReference type="EMBL" id="JAMGBA010000002">
    <property type="protein sequence ID" value="MCL6699204.1"/>
    <property type="molecule type" value="Genomic_DNA"/>
</dbReference>
<dbReference type="Pfam" id="PF14534">
    <property type="entry name" value="DUF4440"/>
    <property type="match status" value="1"/>
</dbReference>
<organism evidence="2 3">
    <name type="scientific">Sphingomonas caseinilyticus</name>
    <dbReference type="NCBI Taxonomy" id="2908205"/>
    <lineage>
        <taxon>Bacteria</taxon>
        <taxon>Pseudomonadati</taxon>
        <taxon>Pseudomonadota</taxon>
        <taxon>Alphaproteobacteria</taxon>
        <taxon>Sphingomonadales</taxon>
        <taxon>Sphingomonadaceae</taxon>
        <taxon>Sphingomonas</taxon>
    </lineage>
</organism>
<dbReference type="Proteomes" id="UP001203410">
    <property type="component" value="Unassembled WGS sequence"/>
</dbReference>
<keyword evidence="3" id="KW-1185">Reference proteome</keyword>
<reference evidence="2 3" key="1">
    <citation type="submission" date="2022-05" db="EMBL/GenBank/DDBJ databases">
        <authorList>
            <person name="Jo J.-H."/>
            <person name="Im W.-T."/>
        </authorList>
    </citation>
    <scope>NUCLEOTIDE SEQUENCE [LARGE SCALE GENOMIC DNA]</scope>
    <source>
        <strain evidence="2 3">NSE70-1</strain>
    </source>
</reference>
<evidence type="ECO:0000259" key="1">
    <source>
        <dbReference type="Pfam" id="PF14534"/>
    </source>
</evidence>
<dbReference type="RefSeq" id="WP_249904627.1">
    <property type="nucleotide sequence ID" value="NZ_JAMGBA010000002.1"/>
</dbReference>
<protein>
    <submittedName>
        <fullName evidence="2">Nuclear transport factor 2 family protein</fullName>
    </submittedName>
</protein>
<dbReference type="InterPro" id="IPR027843">
    <property type="entry name" value="DUF4440"/>
</dbReference>
<dbReference type="InterPro" id="IPR032710">
    <property type="entry name" value="NTF2-like_dom_sf"/>
</dbReference>
<evidence type="ECO:0000313" key="3">
    <source>
        <dbReference type="Proteomes" id="UP001203410"/>
    </source>
</evidence>
<gene>
    <name evidence="2" type="ORF">LZ496_10485</name>
</gene>
<proteinExistence type="predicted"/>